<evidence type="ECO:0000256" key="4">
    <source>
        <dbReference type="ARBA" id="ARBA00012930"/>
    </source>
</evidence>
<keyword evidence="8" id="KW-0862">Zinc</keyword>
<dbReference type="GO" id="GO:0019441">
    <property type="term" value="P:L-tryptophan catabolic process to kynurenine"/>
    <property type="evidence" value="ECO:0007669"/>
    <property type="project" value="InterPro"/>
</dbReference>
<dbReference type="GO" id="GO:0046872">
    <property type="term" value="F:metal ion binding"/>
    <property type="evidence" value="ECO:0007669"/>
    <property type="project" value="UniProtKB-KW"/>
</dbReference>
<comment type="pathway">
    <text evidence="11">Amino-acid degradation; L-tryptophan degradation via kynurenine pathway; L-kynurenine from L-tryptophan: step 2/2.</text>
</comment>
<dbReference type="PANTHER" id="PTHR31118">
    <property type="entry name" value="CYCLASE-LIKE PROTEIN 2"/>
    <property type="match status" value="1"/>
</dbReference>
<evidence type="ECO:0000256" key="7">
    <source>
        <dbReference type="ARBA" id="ARBA00022801"/>
    </source>
</evidence>
<comment type="catalytic activity">
    <reaction evidence="10">
        <text>N-formyl-L-kynurenine + H2O = L-kynurenine + formate + H(+)</text>
        <dbReference type="Rhea" id="RHEA:13009"/>
        <dbReference type="ChEBI" id="CHEBI:15377"/>
        <dbReference type="ChEBI" id="CHEBI:15378"/>
        <dbReference type="ChEBI" id="CHEBI:15740"/>
        <dbReference type="ChEBI" id="CHEBI:57959"/>
        <dbReference type="ChEBI" id="CHEBI:58629"/>
        <dbReference type="EC" id="3.5.1.9"/>
    </reaction>
</comment>
<organism evidence="12 13">
    <name type="scientific">Aliarcobacter cryaerophilus</name>
    <dbReference type="NCBI Taxonomy" id="28198"/>
    <lineage>
        <taxon>Bacteria</taxon>
        <taxon>Pseudomonadati</taxon>
        <taxon>Campylobacterota</taxon>
        <taxon>Epsilonproteobacteria</taxon>
        <taxon>Campylobacterales</taxon>
        <taxon>Arcobacteraceae</taxon>
        <taxon>Aliarcobacter</taxon>
    </lineage>
</organism>
<evidence type="ECO:0000256" key="11">
    <source>
        <dbReference type="ARBA" id="ARBA00060547"/>
    </source>
</evidence>
<evidence type="ECO:0000313" key="13">
    <source>
        <dbReference type="Proteomes" id="UP001164100"/>
    </source>
</evidence>
<comment type="cofactor">
    <cofactor evidence="1">
        <name>Zn(2+)</name>
        <dbReference type="ChEBI" id="CHEBI:29105"/>
    </cofactor>
</comment>
<comment type="subunit">
    <text evidence="3">Homodimer.</text>
</comment>
<dbReference type="InterPro" id="IPR007325">
    <property type="entry name" value="KFase/CYL"/>
</dbReference>
<dbReference type="Gene3D" id="3.50.30.50">
    <property type="entry name" value="Putative cyclase"/>
    <property type="match status" value="1"/>
</dbReference>
<sequence>MIKDISLSVSPEMIVWPNDPLVKIEQKISIKDGAPCNVSNLEMGVHTGTHIDAPFHFIDDGKKIEELNLDTLIGLCYVVAIESENYIKKEHLSKIDFNKYKRILFKTKNSLFYAEAKFNEKFISLSLEATNFLIENKVELIGIDYLSVEGFNSDGTVHREILKNNLVILEGINLIEIEEGEYELICLPLKLVGTDGSPARAILRNI</sequence>
<dbReference type="InterPro" id="IPR037175">
    <property type="entry name" value="KFase_sf"/>
</dbReference>
<evidence type="ECO:0000256" key="8">
    <source>
        <dbReference type="ARBA" id="ARBA00022833"/>
    </source>
</evidence>
<protein>
    <recommendedName>
        <fullName evidence="5">Kynurenine formamidase</fullName>
        <ecNumber evidence="4">3.5.1.9</ecNumber>
    </recommendedName>
</protein>
<dbReference type="Proteomes" id="UP001164100">
    <property type="component" value="Chromosome"/>
</dbReference>
<dbReference type="PANTHER" id="PTHR31118:SF12">
    <property type="entry name" value="CYCLASE-LIKE PROTEIN 2"/>
    <property type="match status" value="1"/>
</dbReference>
<evidence type="ECO:0000256" key="3">
    <source>
        <dbReference type="ARBA" id="ARBA00011738"/>
    </source>
</evidence>
<dbReference type="FunFam" id="3.50.30.50:FF:000001">
    <property type="entry name" value="Kynurenine formamidase"/>
    <property type="match status" value="1"/>
</dbReference>
<dbReference type="RefSeq" id="WP_263514094.1">
    <property type="nucleotide sequence ID" value="NZ_CP099556.1"/>
</dbReference>
<accession>A0AA46N5Y5</accession>
<dbReference type="EC" id="3.5.1.9" evidence="4"/>
<dbReference type="GO" id="GO:0004061">
    <property type="term" value="F:arylformamidase activity"/>
    <property type="evidence" value="ECO:0007669"/>
    <property type="project" value="UniProtKB-EC"/>
</dbReference>
<name>A0AA46N5Y5_9BACT</name>
<evidence type="ECO:0000256" key="6">
    <source>
        <dbReference type="ARBA" id="ARBA00022723"/>
    </source>
</evidence>
<evidence type="ECO:0000256" key="1">
    <source>
        <dbReference type="ARBA" id="ARBA00001947"/>
    </source>
</evidence>
<keyword evidence="6" id="KW-0479">Metal-binding</keyword>
<proteinExistence type="predicted"/>
<evidence type="ECO:0000256" key="5">
    <source>
        <dbReference type="ARBA" id="ARBA00014889"/>
    </source>
</evidence>
<reference evidence="12" key="1">
    <citation type="journal article" date="2022" name="Front. Microbiol.">
        <title>Species classification and novel plasmid identifications in Arcobacter cryaerophilus and Arcobacter cryaerophilus-like organisms.</title>
        <authorList>
            <person name="Zhou G."/>
            <person name="Wang M."/>
            <person name="Wang H."/>
            <person name="Chen X."/>
            <person name="Gu Y."/>
            <person name="Shao Z."/>
            <person name="Zhang J."/>
            <person name="Zhang M."/>
        </authorList>
    </citation>
    <scope>NUCLEOTIDE SEQUENCE</scope>
    <source>
        <strain evidence="12">ICDCAC48</strain>
    </source>
</reference>
<gene>
    <name evidence="12" type="ORF">NGX11_06110</name>
</gene>
<keyword evidence="9" id="KW-0823">Tryptophan catabolism</keyword>
<dbReference type="EMBL" id="CP099556">
    <property type="protein sequence ID" value="UYF42480.1"/>
    <property type="molecule type" value="Genomic_DNA"/>
</dbReference>
<evidence type="ECO:0000313" key="12">
    <source>
        <dbReference type="EMBL" id="UYF42480.1"/>
    </source>
</evidence>
<dbReference type="AlphaFoldDB" id="A0AA46N5Y5"/>
<evidence type="ECO:0000256" key="10">
    <source>
        <dbReference type="ARBA" id="ARBA00048496"/>
    </source>
</evidence>
<evidence type="ECO:0000256" key="2">
    <source>
        <dbReference type="ARBA" id="ARBA00002204"/>
    </source>
</evidence>
<dbReference type="SUPFAM" id="SSF102198">
    <property type="entry name" value="Putative cyclase"/>
    <property type="match status" value="1"/>
</dbReference>
<keyword evidence="7" id="KW-0378">Hydrolase</keyword>
<comment type="function">
    <text evidence="2">Catalyzes the hydrolysis of N-formyl-L-kynurenine to L-kynurenine, the second step in the kynurenine pathway of tryptophan degradation.</text>
</comment>
<dbReference type="Pfam" id="PF04199">
    <property type="entry name" value="Cyclase"/>
    <property type="match status" value="1"/>
</dbReference>
<evidence type="ECO:0000256" key="9">
    <source>
        <dbReference type="ARBA" id="ARBA00023079"/>
    </source>
</evidence>